<proteinExistence type="predicted"/>
<gene>
    <name evidence="1" type="ORF">K7X08_012169</name>
</gene>
<dbReference type="AlphaFoldDB" id="A0A9Q1LB63"/>
<comment type="caution">
    <text evidence="1">The sequence shown here is derived from an EMBL/GenBank/DDBJ whole genome shotgun (WGS) entry which is preliminary data.</text>
</comment>
<dbReference type="Proteomes" id="UP001152561">
    <property type="component" value="Unassembled WGS sequence"/>
</dbReference>
<keyword evidence="2" id="KW-1185">Reference proteome</keyword>
<protein>
    <submittedName>
        <fullName evidence="1">Uncharacterized protein</fullName>
    </submittedName>
</protein>
<name>A0A9Q1LB63_9SOLA</name>
<sequence>MERKKEKKNADFKETTAVKILNVGECKKDNSKNRALSLTPTFDGLFHFDTMEQKKNNMDSTDITANKTLNVGAATNNVVGESKKNNSKNRTLAFAPAFDGLHPFEIFVSP</sequence>
<evidence type="ECO:0000313" key="1">
    <source>
        <dbReference type="EMBL" id="KAJ8532246.1"/>
    </source>
</evidence>
<organism evidence="1 2">
    <name type="scientific">Anisodus acutangulus</name>
    <dbReference type="NCBI Taxonomy" id="402998"/>
    <lineage>
        <taxon>Eukaryota</taxon>
        <taxon>Viridiplantae</taxon>
        <taxon>Streptophyta</taxon>
        <taxon>Embryophyta</taxon>
        <taxon>Tracheophyta</taxon>
        <taxon>Spermatophyta</taxon>
        <taxon>Magnoliopsida</taxon>
        <taxon>eudicotyledons</taxon>
        <taxon>Gunneridae</taxon>
        <taxon>Pentapetalae</taxon>
        <taxon>asterids</taxon>
        <taxon>lamiids</taxon>
        <taxon>Solanales</taxon>
        <taxon>Solanaceae</taxon>
        <taxon>Solanoideae</taxon>
        <taxon>Hyoscyameae</taxon>
        <taxon>Anisodus</taxon>
    </lineage>
</organism>
<accession>A0A9Q1LB63</accession>
<evidence type="ECO:0000313" key="2">
    <source>
        <dbReference type="Proteomes" id="UP001152561"/>
    </source>
</evidence>
<dbReference type="EMBL" id="JAJAGQ010000020">
    <property type="protein sequence ID" value="KAJ8532246.1"/>
    <property type="molecule type" value="Genomic_DNA"/>
</dbReference>
<reference evidence="2" key="1">
    <citation type="journal article" date="2023" name="Proc. Natl. Acad. Sci. U.S.A.">
        <title>Genomic and structural basis for evolution of tropane alkaloid biosynthesis.</title>
        <authorList>
            <person name="Wanga Y.-J."/>
            <person name="Taina T."/>
            <person name="Yua J.-Y."/>
            <person name="Lia J."/>
            <person name="Xua B."/>
            <person name="Chenc J."/>
            <person name="D'Auriad J.C."/>
            <person name="Huanga J.-P."/>
            <person name="Huanga S.-X."/>
        </authorList>
    </citation>
    <scope>NUCLEOTIDE SEQUENCE [LARGE SCALE GENOMIC DNA]</scope>
    <source>
        <strain evidence="2">cv. KIB-2019</strain>
    </source>
</reference>
<dbReference type="OrthoDB" id="1325684at2759"/>